<evidence type="ECO:0000313" key="3">
    <source>
        <dbReference type="Proteomes" id="UP000287188"/>
    </source>
</evidence>
<comment type="caution">
    <text evidence="2">The sequence shown here is derived from an EMBL/GenBank/DDBJ whole genome shotgun (WGS) entry which is preliminary data.</text>
</comment>
<dbReference type="EMBL" id="BIFS01000001">
    <property type="protein sequence ID" value="GCE17268.1"/>
    <property type="molecule type" value="Genomic_DNA"/>
</dbReference>
<accession>A0A402ADU5</accession>
<keyword evidence="3" id="KW-1185">Reference proteome</keyword>
<dbReference type="Proteomes" id="UP000287188">
    <property type="component" value="Unassembled WGS sequence"/>
</dbReference>
<evidence type="ECO:0000256" key="1">
    <source>
        <dbReference type="SAM" id="MobiDB-lite"/>
    </source>
</evidence>
<proteinExistence type="predicted"/>
<reference evidence="3" key="1">
    <citation type="submission" date="2018-12" db="EMBL/GenBank/DDBJ databases">
        <title>Tengunoibacter tsumagoiensis gen. nov., sp. nov., Dictyobacter kobayashii sp. nov., D. alpinus sp. nov., and D. joshuensis sp. nov. and description of Dictyobacteraceae fam. nov. within the order Ktedonobacterales isolated from Tengu-no-mugimeshi.</title>
        <authorList>
            <person name="Wang C.M."/>
            <person name="Zheng Y."/>
            <person name="Sakai Y."/>
            <person name="Toyoda A."/>
            <person name="Minakuchi Y."/>
            <person name="Abe K."/>
            <person name="Yokota A."/>
            <person name="Yabe S."/>
        </authorList>
    </citation>
    <scope>NUCLEOTIDE SEQUENCE [LARGE SCALE GENOMIC DNA]</scope>
    <source>
        <strain evidence="3">Uno11</strain>
    </source>
</reference>
<evidence type="ECO:0000313" key="2">
    <source>
        <dbReference type="EMBL" id="GCE17268.1"/>
    </source>
</evidence>
<sequence>MLTVKRNVVPNRIILYRRFRNEARVQQGVIRIPRRLLGQTWMKQLKDLLPMITASPHRPHPDYKQYDLNKQPIPSL</sequence>
<organism evidence="2 3">
    <name type="scientific">Dictyobacter kobayashii</name>
    <dbReference type="NCBI Taxonomy" id="2014872"/>
    <lineage>
        <taxon>Bacteria</taxon>
        <taxon>Bacillati</taxon>
        <taxon>Chloroflexota</taxon>
        <taxon>Ktedonobacteria</taxon>
        <taxon>Ktedonobacterales</taxon>
        <taxon>Dictyobacteraceae</taxon>
        <taxon>Dictyobacter</taxon>
    </lineage>
</organism>
<dbReference type="RefSeq" id="WP_126548985.1">
    <property type="nucleotide sequence ID" value="NZ_BIFS01000001.1"/>
</dbReference>
<dbReference type="AlphaFoldDB" id="A0A402ADU5"/>
<gene>
    <name evidence="2" type="ORF">KDK_10680</name>
</gene>
<protein>
    <submittedName>
        <fullName evidence="2">Uncharacterized protein</fullName>
    </submittedName>
</protein>
<feature type="region of interest" description="Disordered" evidence="1">
    <location>
        <begin position="53"/>
        <end position="76"/>
    </location>
</feature>
<name>A0A402ADU5_9CHLR</name>